<dbReference type="PANTHER" id="PTHR18870:SF9">
    <property type="entry name" value="PROTEIN TAG-278-RELATED"/>
    <property type="match status" value="1"/>
</dbReference>
<proteinExistence type="predicted"/>
<comment type="caution">
    <text evidence="3">The sequence shown here is derived from an EMBL/GenBank/DDBJ whole genome shotgun (WGS) entry which is preliminary data.</text>
</comment>
<keyword evidence="4" id="KW-1185">Reference proteome</keyword>
<sequence>MSANNQDKTKKSFEFRMSKKVAELTQVVHMLFTRNHEKEVEIEALKKSYEHEIDLVLQDARGRIQDLEMQVSGYVDQIATDKERAQQKLATELAAQEAEWRHKLKETERLLQEEKAECQNLRDMLINAQRDIENLRQGVTDQLSFKSDEISKKEKETERLRAQVAALEADLKDSQRDAQ</sequence>
<dbReference type="AlphaFoldDB" id="A0AAV4JZC6"/>
<protein>
    <submittedName>
        <fullName evidence="3">Protein FAM184A-like</fullName>
    </submittedName>
</protein>
<feature type="coiled-coil region" evidence="2">
    <location>
        <begin position="57"/>
        <end position="177"/>
    </location>
</feature>
<reference evidence="3 4" key="1">
    <citation type="journal article" date="2021" name="Elife">
        <title>Chloroplast acquisition without the gene transfer in kleptoplastic sea slugs, Plakobranchus ocellatus.</title>
        <authorList>
            <person name="Maeda T."/>
            <person name="Takahashi S."/>
            <person name="Yoshida T."/>
            <person name="Shimamura S."/>
            <person name="Takaki Y."/>
            <person name="Nagai Y."/>
            <person name="Toyoda A."/>
            <person name="Suzuki Y."/>
            <person name="Arimoto A."/>
            <person name="Ishii H."/>
            <person name="Satoh N."/>
            <person name="Nishiyama T."/>
            <person name="Hasebe M."/>
            <person name="Maruyama T."/>
            <person name="Minagawa J."/>
            <person name="Obokata J."/>
            <person name="Shigenobu S."/>
        </authorList>
    </citation>
    <scope>NUCLEOTIDE SEQUENCE [LARGE SCALE GENOMIC DNA]</scope>
</reference>
<dbReference type="PANTHER" id="PTHR18870">
    <property type="entry name" value="PROTEIN TAG-278-RELATED"/>
    <property type="match status" value="1"/>
</dbReference>
<dbReference type="EMBL" id="BMAT01010502">
    <property type="protein sequence ID" value="GFS27358.1"/>
    <property type="molecule type" value="Genomic_DNA"/>
</dbReference>
<evidence type="ECO:0000256" key="2">
    <source>
        <dbReference type="SAM" id="Coils"/>
    </source>
</evidence>
<feature type="non-terminal residue" evidence="3">
    <location>
        <position position="179"/>
    </location>
</feature>
<keyword evidence="1 2" id="KW-0175">Coiled coil</keyword>
<accession>A0AAV4JZC6</accession>
<evidence type="ECO:0000256" key="1">
    <source>
        <dbReference type="ARBA" id="ARBA00023054"/>
    </source>
</evidence>
<organism evidence="3 4">
    <name type="scientific">Elysia marginata</name>
    <dbReference type="NCBI Taxonomy" id="1093978"/>
    <lineage>
        <taxon>Eukaryota</taxon>
        <taxon>Metazoa</taxon>
        <taxon>Spiralia</taxon>
        <taxon>Lophotrochozoa</taxon>
        <taxon>Mollusca</taxon>
        <taxon>Gastropoda</taxon>
        <taxon>Heterobranchia</taxon>
        <taxon>Euthyneura</taxon>
        <taxon>Panpulmonata</taxon>
        <taxon>Sacoglossa</taxon>
        <taxon>Placobranchoidea</taxon>
        <taxon>Plakobranchidae</taxon>
        <taxon>Elysia</taxon>
    </lineage>
</organism>
<dbReference type="Proteomes" id="UP000762676">
    <property type="component" value="Unassembled WGS sequence"/>
</dbReference>
<gene>
    <name evidence="3" type="ORF">ElyMa_005261300</name>
</gene>
<evidence type="ECO:0000313" key="4">
    <source>
        <dbReference type="Proteomes" id="UP000762676"/>
    </source>
</evidence>
<evidence type="ECO:0000313" key="3">
    <source>
        <dbReference type="EMBL" id="GFS27358.1"/>
    </source>
</evidence>
<name>A0AAV4JZC6_9GAST</name>